<evidence type="ECO:0000256" key="1">
    <source>
        <dbReference type="SAM" id="Coils"/>
    </source>
</evidence>
<feature type="compositionally biased region" description="Polar residues" evidence="2">
    <location>
        <begin position="303"/>
        <end position="318"/>
    </location>
</feature>
<organism evidence="4 5">
    <name type="scientific">Stichopus japonicus</name>
    <name type="common">Sea cucumber</name>
    <dbReference type="NCBI Taxonomy" id="307972"/>
    <lineage>
        <taxon>Eukaryota</taxon>
        <taxon>Metazoa</taxon>
        <taxon>Echinodermata</taxon>
        <taxon>Eleutherozoa</taxon>
        <taxon>Echinozoa</taxon>
        <taxon>Holothuroidea</taxon>
        <taxon>Aspidochirotacea</taxon>
        <taxon>Aspidochirotida</taxon>
        <taxon>Stichopodidae</taxon>
        <taxon>Apostichopus</taxon>
    </lineage>
</organism>
<dbReference type="FunFam" id="2.30.30.140:FF:000018">
    <property type="entry name" value="Serine/threonine-protein kinase 31"/>
    <property type="match status" value="5"/>
</dbReference>
<dbReference type="Proteomes" id="UP000230750">
    <property type="component" value="Unassembled WGS sequence"/>
</dbReference>
<dbReference type="PANTHER" id="PTHR22948">
    <property type="entry name" value="TUDOR DOMAIN CONTAINING PROTEIN"/>
    <property type="match status" value="1"/>
</dbReference>
<dbReference type="InterPro" id="IPR050621">
    <property type="entry name" value="Tudor_domain_containing"/>
</dbReference>
<feature type="domain" description="Tudor" evidence="3">
    <location>
        <begin position="443"/>
        <end position="501"/>
    </location>
</feature>
<feature type="domain" description="Tudor" evidence="3">
    <location>
        <begin position="833"/>
        <end position="891"/>
    </location>
</feature>
<keyword evidence="5" id="KW-1185">Reference proteome</keyword>
<dbReference type="Gene3D" id="2.30.30.140">
    <property type="match status" value="6"/>
</dbReference>
<dbReference type="Pfam" id="PF00567">
    <property type="entry name" value="TUDOR"/>
    <property type="match status" value="6"/>
</dbReference>
<feature type="region of interest" description="Disordered" evidence="2">
    <location>
        <begin position="281"/>
        <end position="373"/>
    </location>
</feature>
<feature type="domain" description="Tudor" evidence="3">
    <location>
        <begin position="1262"/>
        <end position="1320"/>
    </location>
</feature>
<dbReference type="OrthoDB" id="341421at2759"/>
<dbReference type="Gene3D" id="2.40.50.90">
    <property type="match status" value="4"/>
</dbReference>
<dbReference type="PROSITE" id="PS50304">
    <property type="entry name" value="TUDOR"/>
    <property type="match status" value="6"/>
</dbReference>
<dbReference type="SUPFAM" id="SSF63748">
    <property type="entry name" value="Tudor/PWWP/MBT"/>
    <property type="match status" value="6"/>
</dbReference>
<accession>A0A2G8KXA8</accession>
<proteinExistence type="predicted"/>
<dbReference type="InterPro" id="IPR002999">
    <property type="entry name" value="Tudor"/>
</dbReference>
<feature type="compositionally biased region" description="Low complexity" evidence="2">
    <location>
        <begin position="362"/>
        <end position="373"/>
    </location>
</feature>
<feature type="region of interest" description="Disordered" evidence="2">
    <location>
        <begin position="51"/>
        <end position="94"/>
    </location>
</feature>
<dbReference type="PANTHER" id="PTHR22948:SF29">
    <property type="entry name" value="FI02030P-RELATED"/>
    <property type="match status" value="1"/>
</dbReference>
<evidence type="ECO:0000313" key="5">
    <source>
        <dbReference type="Proteomes" id="UP000230750"/>
    </source>
</evidence>
<feature type="coiled-coil region" evidence="1">
    <location>
        <begin position="1117"/>
        <end position="1144"/>
    </location>
</feature>
<feature type="compositionally biased region" description="Polar residues" evidence="2">
    <location>
        <begin position="333"/>
        <end position="350"/>
    </location>
</feature>
<protein>
    <submittedName>
        <fullName evidence="4">Putative tudor domain-containing protein 15 isoform X3</fullName>
    </submittedName>
</protein>
<evidence type="ECO:0000256" key="2">
    <source>
        <dbReference type="SAM" id="MobiDB-lite"/>
    </source>
</evidence>
<evidence type="ECO:0000313" key="4">
    <source>
        <dbReference type="EMBL" id="PIK52644.1"/>
    </source>
</evidence>
<reference evidence="4 5" key="1">
    <citation type="journal article" date="2017" name="PLoS Biol.">
        <title>The sea cucumber genome provides insights into morphological evolution and visceral regeneration.</title>
        <authorList>
            <person name="Zhang X."/>
            <person name="Sun L."/>
            <person name="Yuan J."/>
            <person name="Sun Y."/>
            <person name="Gao Y."/>
            <person name="Zhang L."/>
            <person name="Li S."/>
            <person name="Dai H."/>
            <person name="Hamel J.F."/>
            <person name="Liu C."/>
            <person name="Yu Y."/>
            <person name="Liu S."/>
            <person name="Lin W."/>
            <person name="Guo K."/>
            <person name="Jin S."/>
            <person name="Xu P."/>
            <person name="Storey K.B."/>
            <person name="Huan P."/>
            <person name="Zhang T."/>
            <person name="Zhou Y."/>
            <person name="Zhang J."/>
            <person name="Lin C."/>
            <person name="Li X."/>
            <person name="Xing L."/>
            <person name="Huo D."/>
            <person name="Sun M."/>
            <person name="Wang L."/>
            <person name="Mercier A."/>
            <person name="Li F."/>
            <person name="Yang H."/>
            <person name="Xiang J."/>
        </authorList>
    </citation>
    <scope>NUCLEOTIDE SEQUENCE [LARGE SCALE GENOMIC DNA]</scope>
    <source>
        <strain evidence="4">Shaxun</strain>
        <tissue evidence="4">Muscle</tissue>
    </source>
</reference>
<name>A0A2G8KXA8_STIJA</name>
<dbReference type="InterPro" id="IPR035437">
    <property type="entry name" value="SNase_OB-fold_sf"/>
</dbReference>
<evidence type="ECO:0000259" key="3">
    <source>
        <dbReference type="PROSITE" id="PS50304"/>
    </source>
</evidence>
<dbReference type="STRING" id="307972.A0A2G8KXA8"/>
<dbReference type="SMART" id="SM00333">
    <property type="entry name" value="TUDOR"/>
    <property type="match status" value="6"/>
</dbReference>
<comment type="caution">
    <text evidence="4">The sequence shown here is derived from an EMBL/GenBank/DDBJ whole genome shotgun (WGS) entry which is preliminary data.</text>
</comment>
<feature type="domain" description="Tudor" evidence="3">
    <location>
        <begin position="153"/>
        <end position="211"/>
    </location>
</feature>
<dbReference type="EMBL" id="MRZV01000319">
    <property type="protein sequence ID" value="PIK52644.1"/>
    <property type="molecule type" value="Genomic_DNA"/>
</dbReference>
<keyword evidence="1" id="KW-0175">Coiled coil</keyword>
<sequence>MRFWVDDDINKFSDMCGDTELQVEFGTRSGDNYEVKLVTETGLCINEIFQPPASVTSPRGDRHPPQRGSSPQGRGKRSPQPPASQSSSPREIGQFKERELKVGPAVDVYISHVENLFEVWCQPAFTTGDLESLMTKLDQKYSRLGQNQLAIRNPRLGMACVAQFQQDKNWYRAIVTNKQLNRVYVCFVDYGNFEFVPVSCIKEIDEEIMKIPVVAVKCSLRGAKDLEGATRVRKLRNLIDQVDCFSCKAVSTANGVFEVDITFDGGKSVVDILRKVPKEEAPRISAPAANLQTPPRGKRSESPRSPTSPKPATNTTFKGRSPPQPQRQPFQSKHATPSSAPVPRVSQQPKQSDEDWGNSSGSTAVVSPLPAAPSSTPAPIALKYIKHQEESVVLEEFIDVVVLFIESPAKLLGTKSRPVCRARPLMDVLNGDVASGKLQQMKDTENGQLCVARSSLDSALYRARILKKLQDNVEVVYIDYGNKEIIPSKSILSISQELLKLPSQAIQCSLSGISKTGVYSDNVIDRFTALTMEKQLVAKPLRKYVNRLEVKLSDTSGDVDIDISQMTAKAVEDDKMPSLPPPEITEVECAAYVTQVQEDGSFYLQLKSSTDTLDQIHAAIQAAYAEEVKALTEAKPGTICCGLYSEDNEWYRGVVESVQESGEASVRFLDYGNSSLCSVKELKELLPQFLDKPAIAFKCELHDVALTGIPDIGITLEEMTLEKELNCHFHDKSMPCQVSLSEEDLSINAELRKKFDYQPISQPERRPAEAGTHWVFPKVEVGKKFEAYVSSVVSPSYFFCQPSSVTKELDDLMVEMQSVYSQASAELLLSAGDIPTGSLCAALFTEDNQWYRAEILKQEGHVVTVFFPDYGNTDVIGTEKVKLLQKKHSDLTLKAIGCSLDGIQPTSGTWSQEACEVFERETMDKPLLMDVVNIADSNPQAAKVVHRVHLLDMGMNVADKLVQGGFVADQNAAPESGKKTELEISSVQVFPGYPSYQLQEGSTEGVLITAVTSLCDFYVQLTSHADQIDDLSGKVDEFYKNNKVPSVTDVKVGTPCVAQFSEDEVWYRAVIGEVTEEDTVYVTFVDYGNGDSVPASSIKELKEEFGSIPVSVFKCRLAGIDEEIAKDEEKLEKFEELMEKETLVAKVFSVRDGVVDIQIQENGVSAAISLGLKEDLNEYQQPSPGSTPQKVAILHKPISNSMYPGYTSTLINVGTRTPIFLTSITSLSEFYIQHLCDGDTVANLTAEMDEHYQNNEMPGLESVQVDTICAAQFSEDEVWYRAQVTSINGEDADVLFVDYGNSDTVLTKSLKSLREDLKTTRHTLCAVSWPV</sequence>
<feature type="domain" description="Tudor" evidence="3">
    <location>
        <begin position="633"/>
        <end position="692"/>
    </location>
</feature>
<gene>
    <name evidence="4" type="ORF">BSL78_10460</name>
</gene>
<feature type="domain" description="Tudor" evidence="3">
    <location>
        <begin position="1049"/>
        <end position="1108"/>
    </location>
</feature>